<gene>
    <name evidence="2" type="ORF">IFR04_002386</name>
</gene>
<feature type="region of interest" description="Disordered" evidence="1">
    <location>
        <begin position="434"/>
        <end position="480"/>
    </location>
</feature>
<feature type="region of interest" description="Disordered" evidence="1">
    <location>
        <begin position="156"/>
        <end position="202"/>
    </location>
</feature>
<proteinExistence type="predicted"/>
<evidence type="ECO:0000256" key="1">
    <source>
        <dbReference type="SAM" id="MobiDB-lite"/>
    </source>
</evidence>
<feature type="compositionally biased region" description="Basic and acidic residues" evidence="1">
    <location>
        <begin position="192"/>
        <end position="202"/>
    </location>
</feature>
<comment type="caution">
    <text evidence="2">The sequence shown here is derived from an EMBL/GenBank/DDBJ whole genome shotgun (WGS) entry which is preliminary data.</text>
</comment>
<feature type="compositionally biased region" description="Basic and acidic residues" evidence="1">
    <location>
        <begin position="434"/>
        <end position="458"/>
    </location>
</feature>
<reference evidence="2" key="1">
    <citation type="submission" date="2021-02" db="EMBL/GenBank/DDBJ databases">
        <title>Genome sequence Cadophora malorum strain M34.</title>
        <authorList>
            <person name="Stefanovic E."/>
            <person name="Vu D."/>
            <person name="Scully C."/>
            <person name="Dijksterhuis J."/>
            <person name="Roader J."/>
            <person name="Houbraken J."/>
        </authorList>
    </citation>
    <scope>NUCLEOTIDE SEQUENCE</scope>
    <source>
        <strain evidence="2">M34</strain>
    </source>
</reference>
<evidence type="ECO:0000313" key="3">
    <source>
        <dbReference type="Proteomes" id="UP000664132"/>
    </source>
</evidence>
<dbReference type="OrthoDB" id="10520619at2759"/>
<evidence type="ECO:0000313" key="2">
    <source>
        <dbReference type="EMBL" id="KAG4424508.1"/>
    </source>
</evidence>
<protein>
    <submittedName>
        <fullName evidence="2">Uncharacterized protein</fullName>
    </submittedName>
</protein>
<keyword evidence="3" id="KW-1185">Reference proteome</keyword>
<dbReference type="EMBL" id="JAFJYH010000020">
    <property type="protein sequence ID" value="KAG4424508.1"/>
    <property type="molecule type" value="Genomic_DNA"/>
</dbReference>
<organism evidence="2 3">
    <name type="scientific">Cadophora malorum</name>
    <dbReference type="NCBI Taxonomy" id="108018"/>
    <lineage>
        <taxon>Eukaryota</taxon>
        <taxon>Fungi</taxon>
        <taxon>Dikarya</taxon>
        <taxon>Ascomycota</taxon>
        <taxon>Pezizomycotina</taxon>
        <taxon>Leotiomycetes</taxon>
        <taxon>Helotiales</taxon>
        <taxon>Ploettnerulaceae</taxon>
        <taxon>Cadophora</taxon>
    </lineage>
</organism>
<dbReference type="Proteomes" id="UP000664132">
    <property type="component" value="Unassembled WGS sequence"/>
</dbReference>
<name>A0A8H8BUV4_9HELO</name>
<dbReference type="AlphaFoldDB" id="A0A8H8BUV4"/>
<feature type="compositionally biased region" description="Basic residues" evidence="1">
    <location>
        <begin position="171"/>
        <end position="184"/>
    </location>
</feature>
<accession>A0A8H8BUV4</accession>
<sequence>MRVGGWVHNWVDYESASPDHDGHPLDFEYDPTHDYIPGPTIEAGMHPEELALCDATTIDDISKTYFFHIIATIEKLGACKAKKVEAKLSSVEASALWRVMLSFLCLRSDLVLKWGNQPNHPQKTASRKIADAAERCESLRLTRNEVSQVLLNCQVVSGPKPRGHPQDPNLHPKKANTNRKRRGKSSQVDSPESIRARGVESDRNLADACLTSESSSLPAKDVPSQEVPIIQGQHILPIQVDEKSESITAQEHGLMSDVDGNVAATKDYEEMQVSTAPTPEYIIEEVVPTCANEITEHDSTLPEDHFRRENSKNVYDSVLGSEVGHTGSMISELSYHSTEKITSRSFQDIEEVSNKVLSLVAKLQPENEVSPRHHTISTLQHLLEGMRQNAENLHEQVKAINSNAERIMALVQESHERDLEEEKAGCAMRIEENERSLEKKLSDVKDKAAEDLRSERRASAKLKQPLNQKNLGLRETAADR</sequence>